<dbReference type="EMBL" id="JABRWQ010000001">
    <property type="protein sequence ID" value="NRD21657.1"/>
    <property type="molecule type" value="Genomic_DNA"/>
</dbReference>
<accession>A0ABX2DZC5</accession>
<comment type="caution">
    <text evidence="1">The sequence shown here is derived from an EMBL/GenBank/DDBJ whole genome shotgun (WGS) entry which is preliminary data.</text>
</comment>
<sequence>MKIIYTTVFLLLASLVYGQKSTLYQNVNVRAKELKHNLNKTGDSLILKCERTIYEVVIFNDDFERVVSVKDTEITIPIADVPIGRYIVEALLSDKLIVITLLRNEPFSLPDTAPLITDTSDLFGTKTKPKTEAVASVEKPTQPTIEAEIKVTEVEKPEPEVSGSETNILKTDIAVAGKKAKPKLTRKVTYTKPQKPAESSLSLFKADKVAAKTQKRSSREVDAARANRIESTYWVEYKINNGQSSQKIQKLGDQDTVDRMIRKIEIDMKTKAGRLNELIIWTVYDPPKFVKHKKDHKNNFTSVPSESFKIEPYYKKVNNPDNL</sequence>
<evidence type="ECO:0000313" key="1">
    <source>
        <dbReference type="EMBL" id="NRD21657.1"/>
    </source>
</evidence>
<organism evidence="1 2">
    <name type="scientific">Winogradskyella litoriviva</name>
    <dbReference type="NCBI Taxonomy" id="1220182"/>
    <lineage>
        <taxon>Bacteria</taxon>
        <taxon>Pseudomonadati</taxon>
        <taxon>Bacteroidota</taxon>
        <taxon>Flavobacteriia</taxon>
        <taxon>Flavobacteriales</taxon>
        <taxon>Flavobacteriaceae</taxon>
        <taxon>Winogradskyella</taxon>
    </lineage>
</organism>
<name>A0ABX2DZC5_9FLAO</name>
<evidence type="ECO:0000313" key="2">
    <source>
        <dbReference type="Proteomes" id="UP000805085"/>
    </source>
</evidence>
<proteinExistence type="predicted"/>
<gene>
    <name evidence="1" type="ORF">HNV10_00285</name>
</gene>
<protein>
    <recommendedName>
        <fullName evidence="3">DUF4476 domain-containing protein</fullName>
    </recommendedName>
</protein>
<reference evidence="1 2" key="1">
    <citation type="journal article" date="2015" name="Int. J. Syst. Evol. Microbiol.">
        <title>Winogradskyella litoriviva sp. nov., isolated from coastal seawater.</title>
        <authorList>
            <person name="Nedashkovskaya O.I."/>
            <person name="Kukhlevskiy A.D."/>
            <person name="Zhukova N.V."/>
            <person name="Kim S.J."/>
            <person name="Rhee S.K."/>
            <person name="Mikhailov V.V."/>
        </authorList>
    </citation>
    <scope>NUCLEOTIDE SEQUENCE [LARGE SCALE GENOMIC DNA]</scope>
    <source>
        <strain evidence="1 2">KMM6491</strain>
    </source>
</reference>
<evidence type="ECO:0008006" key="3">
    <source>
        <dbReference type="Google" id="ProtNLM"/>
    </source>
</evidence>
<dbReference type="Proteomes" id="UP000805085">
    <property type="component" value="Unassembled WGS sequence"/>
</dbReference>
<keyword evidence="2" id="KW-1185">Reference proteome</keyword>
<dbReference type="RefSeq" id="WP_173299336.1">
    <property type="nucleotide sequence ID" value="NZ_JABRWQ010000001.1"/>
</dbReference>